<dbReference type="InterPro" id="IPR016024">
    <property type="entry name" value="ARM-type_fold"/>
</dbReference>
<dbReference type="SMART" id="SM00025">
    <property type="entry name" value="Pumilio"/>
    <property type="match status" value="4"/>
</dbReference>
<dbReference type="InterPro" id="IPR001313">
    <property type="entry name" value="Pumilio_RNA-bd_rpt"/>
</dbReference>
<feature type="repeat" description="Pumilio" evidence="3">
    <location>
        <begin position="162"/>
        <end position="198"/>
    </location>
</feature>
<dbReference type="VEuPathDB" id="FungiDB:TAPDE_004464"/>
<evidence type="ECO:0000256" key="4">
    <source>
        <dbReference type="SAM" id="MobiDB-lite"/>
    </source>
</evidence>
<accession>R4XDZ1</accession>
<feature type="compositionally biased region" description="Acidic residues" evidence="4">
    <location>
        <begin position="30"/>
        <end position="48"/>
    </location>
</feature>
<dbReference type="Pfam" id="PF08144">
    <property type="entry name" value="CPL"/>
    <property type="match status" value="1"/>
</dbReference>
<organism evidence="6 7">
    <name type="scientific">Taphrina deformans (strain PYCC 5710 / ATCC 11124 / CBS 356.35 / IMI 108563 / JCM 9778 / NBRC 8474)</name>
    <name type="common">Peach leaf curl fungus</name>
    <name type="synonym">Lalaria deformans</name>
    <dbReference type="NCBI Taxonomy" id="1097556"/>
    <lineage>
        <taxon>Eukaryota</taxon>
        <taxon>Fungi</taxon>
        <taxon>Dikarya</taxon>
        <taxon>Ascomycota</taxon>
        <taxon>Taphrinomycotina</taxon>
        <taxon>Taphrinomycetes</taxon>
        <taxon>Taphrinales</taxon>
        <taxon>Taphrinaceae</taxon>
        <taxon>Taphrina</taxon>
    </lineage>
</organism>
<reference evidence="6 7" key="1">
    <citation type="journal article" date="2013" name="MBio">
        <title>Genome sequencing of the plant pathogen Taphrina deformans, the causal agent of peach leaf curl.</title>
        <authorList>
            <person name="Cisse O.H."/>
            <person name="Almeida J.M.G.C.F."/>
            <person name="Fonseca A."/>
            <person name="Kumar A.A."/>
            <person name="Salojaervi J."/>
            <person name="Overmyer K."/>
            <person name="Hauser P.M."/>
            <person name="Pagni M."/>
        </authorList>
    </citation>
    <scope>NUCLEOTIDE SEQUENCE [LARGE SCALE GENOMIC DNA]</scope>
    <source>
        <strain evidence="7">PYCC 5710 / ATCC 11124 / CBS 356.35 / IMI 108563 / JCM 9778 / NBRC 8474</strain>
    </source>
</reference>
<feature type="compositionally biased region" description="Basic and acidic residues" evidence="4">
    <location>
        <begin position="102"/>
        <end position="131"/>
    </location>
</feature>
<dbReference type="PANTHER" id="PTHR13389">
    <property type="entry name" value="PUMILIO HOMOLOG 3"/>
    <property type="match status" value="1"/>
</dbReference>
<dbReference type="InterPro" id="IPR011989">
    <property type="entry name" value="ARM-like"/>
</dbReference>
<feature type="repeat" description="Pumilio" evidence="3">
    <location>
        <begin position="199"/>
        <end position="234"/>
    </location>
</feature>
<keyword evidence="2" id="KW-0694">RNA-binding</keyword>
<gene>
    <name evidence="6" type="ORF">TAPDE_004464</name>
</gene>
<dbReference type="OrthoDB" id="497380at2759"/>
<evidence type="ECO:0000256" key="2">
    <source>
        <dbReference type="ARBA" id="ARBA00022884"/>
    </source>
</evidence>
<keyword evidence="1" id="KW-0677">Repeat</keyword>
<dbReference type="AlphaFoldDB" id="R4XDZ1"/>
<dbReference type="GO" id="GO:0005730">
    <property type="term" value="C:nucleolus"/>
    <property type="evidence" value="ECO:0007669"/>
    <property type="project" value="TreeGrafter"/>
</dbReference>
<dbReference type="PROSITE" id="PS50302">
    <property type="entry name" value="PUM"/>
    <property type="match status" value="2"/>
</dbReference>
<dbReference type="InterPro" id="IPR040059">
    <property type="entry name" value="PUM3"/>
</dbReference>
<evidence type="ECO:0000313" key="7">
    <source>
        <dbReference type="Proteomes" id="UP000013776"/>
    </source>
</evidence>
<comment type="caution">
    <text evidence="6">The sequence shown here is derived from an EMBL/GenBank/DDBJ whole genome shotgun (WGS) entry which is preliminary data.</text>
</comment>
<dbReference type="PROSITE" id="PS50303">
    <property type="entry name" value="PUM_HD"/>
    <property type="match status" value="1"/>
</dbReference>
<dbReference type="InterPro" id="IPR012959">
    <property type="entry name" value="CPL_dom"/>
</dbReference>
<evidence type="ECO:0000259" key="5">
    <source>
        <dbReference type="PROSITE" id="PS50303"/>
    </source>
</evidence>
<dbReference type="GO" id="GO:0006417">
    <property type="term" value="P:regulation of translation"/>
    <property type="evidence" value="ECO:0007669"/>
    <property type="project" value="TreeGrafter"/>
</dbReference>
<dbReference type="PANTHER" id="PTHR13389:SF0">
    <property type="entry name" value="PUMILIO HOMOLOG 3"/>
    <property type="match status" value="1"/>
</dbReference>
<proteinExistence type="predicted"/>
<dbReference type="Gene3D" id="1.25.10.10">
    <property type="entry name" value="Leucine-rich Repeat Variant"/>
    <property type="match status" value="1"/>
</dbReference>
<dbReference type="SUPFAM" id="SSF48371">
    <property type="entry name" value="ARM repeat"/>
    <property type="match status" value="1"/>
</dbReference>
<evidence type="ECO:0000313" key="6">
    <source>
        <dbReference type="EMBL" id="CCG84086.1"/>
    </source>
</evidence>
<evidence type="ECO:0000256" key="3">
    <source>
        <dbReference type="PROSITE-ProRule" id="PRU00317"/>
    </source>
</evidence>
<dbReference type="InterPro" id="IPR033133">
    <property type="entry name" value="PUM-HD"/>
</dbReference>
<feature type="compositionally biased region" description="Acidic residues" evidence="4">
    <location>
        <begin position="59"/>
        <end position="80"/>
    </location>
</feature>
<name>R4XDZ1_TAPDE</name>
<dbReference type="Pfam" id="PF00806">
    <property type="entry name" value="PUF"/>
    <property type="match status" value="1"/>
</dbReference>
<dbReference type="EMBL" id="CAHR02000200">
    <property type="protein sequence ID" value="CCG84086.1"/>
    <property type="molecule type" value="Genomic_DNA"/>
</dbReference>
<dbReference type="STRING" id="1097556.R4XDZ1"/>
<sequence>MALAGKRKQGSTAVDNGSRPATKKLKPESSEEDSSQDELDNSDIDVDSDFGGPDKFEDQQEEDENTDDDDDDDDDNETDIAETNKQEDALSVPTKRKPLPLDPHKEAASREAHQKQKEKLNDRKAAKPHADTLARSKTLWAQINRKKVPKLERQKIIEELYNLISGSVVDIIFKHDASRVVQACFKYGTEEQRTTILKELKGRLVELSKSTYGKFLVVKMLYYGSAIHREAILSEIHGNVRKLIKHKEAAYVVEDAFREYTTPSQQESLVSEMYGAEFSVFESTGSKTLKQLLDESPEKRDTIMKNLWDSIQGSVKKGSIGFTIIHRALISFLRNANGPEKADVVELIKELLPEIVHTKDGSEVACYVIALSAAKDRKAIMKSFRDHIVKAMCDEYGWMSVISLCMCVDDTVLLTKAYVPDIQKKCIDLFEDRSARKVFLYLLGNLQTRYFTARELAVFAKVQELKQTTSKKDDEQRRKEILQPLGDTLVSALIDNLDGMLNDPNAASLLVEILLNAPSDRGTAVKAVLDHFKGSPAETLQEHSPRFLKTLVQGGFYDKSTKSIATINPTIGFAEKLAPLVTSKAADWSSGSGSFVVVALLETLNKDEQVYRSLLKSMEDAHQSIESAATEGNKGSKIVLSHM</sequence>
<dbReference type="eggNOG" id="KOG2050">
    <property type="taxonomic scope" value="Eukaryota"/>
</dbReference>
<feature type="region of interest" description="Disordered" evidence="4">
    <location>
        <begin position="1"/>
        <end position="131"/>
    </location>
</feature>
<evidence type="ECO:0000256" key="1">
    <source>
        <dbReference type="ARBA" id="ARBA00022737"/>
    </source>
</evidence>
<dbReference type="GO" id="GO:0003729">
    <property type="term" value="F:mRNA binding"/>
    <property type="evidence" value="ECO:0007669"/>
    <property type="project" value="TreeGrafter"/>
</dbReference>
<dbReference type="Proteomes" id="UP000013776">
    <property type="component" value="Unassembled WGS sequence"/>
</dbReference>
<protein>
    <recommendedName>
        <fullName evidence="5">PUM-HD domain-containing protein</fullName>
    </recommendedName>
</protein>
<keyword evidence="7" id="KW-1185">Reference proteome</keyword>
<feature type="domain" description="PUM-HD" evidence="5">
    <location>
        <begin position="134"/>
        <end position="489"/>
    </location>
</feature>